<evidence type="ECO:0000313" key="3">
    <source>
        <dbReference type="EMBL" id="AKP51314.1"/>
    </source>
</evidence>
<gene>
    <name evidence="3" type="ORF">CA2015_1884</name>
</gene>
<sequence>MSMTQVAFLRKAHIPTKTQIEETIQGLGYDFKILGDSENITELHGLSCSINGHVTFFETYFDQPTEITNDWNWIKPDLTNQDSAISFVWGVDFAAGACIGLISIALIDKGQALIYYLDDEMKYSREMLVADTPQFMSEIEKQKKNTIPSSTEPKPTKIVETD</sequence>
<dbReference type="Proteomes" id="UP000036520">
    <property type="component" value="Chromosome"/>
</dbReference>
<name>A0A0H4PAT3_9BACT</name>
<keyword evidence="2" id="KW-0472">Membrane</keyword>
<dbReference type="PATRIC" id="fig|320787.5.peg.2079"/>
<keyword evidence="2" id="KW-1133">Transmembrane helix</keyword>
<dbReference type="EMBL" id="CP012040">
    <property type="protein sequence ID" value="AKP51314.1"/>
    <property type="molecule type" value="Genomic_DNA"/>
</dbReference>
<organism evidence="3 4">
    <name type="scientific">Cyclobacterium amurskyense</name>
    <dbReference type="NCBI Taxonomy" id="320787"/>
    <lineage>
        <taxon>Bacteria</taxon>
        <taxon>Pseudomonadati</taxon>
        <taxon>Bacteroidota</taxon>
        <taxon>Cytophagia</taxon>
        <taxon>Cytophagales</taxon>
        <taxon>Cyclobacteriaceae</taxon>
        <taxon>Cyclobacterium</taxon>
    </lineage>
</organism>
<dbReference type="STRING" id="320787.CA2015_1884"/>
<keyword evidence="4" id="KW-1185">Reference proteome</keyword>
<dbReference type="OrthoDB" id="838175at2"/>
<dbReference type="KEGG" id="camu:CA2015_1884"/>
<dbReference type="RefSeq" id="WP_157470399.1">
    <property type="nucleotide sequence ID" value="NZ_CP012040.1"/>
</dbReference>
<keyword evidence="2" id="KW-0812">Transmembrane</keyword>
<feature type="transmembrane region" description="Helical" evidence="2">
    <location>
        <begin position="87"/>
        <end position="107"/>
    </location>
</feature>
<protein>
    <submittedName>
        <fullName evidence="3">Uncharacterized protein</fullName>
    </submittedName>
</protein>
<evidence type="ECO:0000256" key="2">
    <source>
        <dbReference type="SAM" id="Phobius"/>
    </source>
</evidence>
<evidence type="ECO:0000256" key="1">
    <source>
        <dbReference type="SAM" id="MobiDB-lite"/>
    </source>
</evidence>
<dbReference type="AlphaFoldDB" id="A0A0H4PAT3"/>
<reference evidence="3 4" key="1">
    <citation type="submission" date="2015-07" db="EMBL/GenBank/DDBJ databases">
        <authorList>
            <person name="Kim K.M."/>
        </authorList>
    </citation>
    <scope>NUCLEOTIDE SEQUENCE [LARGE SCALE GENOMIC DNA]</scope>
    <source>
        <strain evidence="3 4">KCTC 12363</strain>
    </source>
</reference>
<feature type="region of interest" description="Disordered" evidence="1">
    <location>
        <begin position="140"/>
        <end position="162"/>
    </location>
</feature>
<evidence type="ECO:0000313" key="4">
    <source>
        <dbReference type="Proteomes" id="UP000036520"/>
    </source>
</evidence>
<accession>A0A0H4PAT3</accession>
<proteinExistence type="predicted"/>